<feature type="region of interest" description="Disordered" evidence="1">
    <location>
        <begin position="200"/>
        <end position="251"/>
    </location>
</feature>
<evidence type="ECO:0000259" key="2">
    <source>
        <dbReference type="PROSITE" id="PS50994"/>
    </source>
</evidence>
<sequence length="251" mass="28717">MYRPDAEVTEIHTLNSTRHPQANGQVERANRTIVTLLSVTGRDHTSWDMQLRQVENMLNTAPNKSTTKTPYETLHGYLPRFFKGILPTLSLTGTDWRDPHDVQAEARENITNAQVKMKIAHDRKRYEGIKYEVGEIVVMLKQPVPHLSTKLQSKYRVKPLQVVEVLPSDTYRVAEIAMDGHETYATTAHVSQLKSWKVLKEDDDDGDEDDVIREANNGEGRAEQSTSTLPVTKPRRSARTHRQPRYLDDYA</sequence>
<dbReference type="PANTHER" id="PTHR37984:SF5">
    <property type="entry name" value="PROTEIN NYNRIN-LIKE"/>
    <property type="match status" value="1"/>
</dbReference>
<dbReference type="Gene3D" id="3.30.420.10">
    <property type="entry name" value="Ribonuclease H-like superfamily/Ribonuclease H"/>
    <property type="match status" value="1"/>
</dbReference>
<comment type="caution">
    <text evidence="3">The sequence shown here is derived from an EMBL/GenBank/DDBJ whole genome shotgun (WGS) entry which is preliminary data.</text>
</comment>
<dbReference type="InterPro" id="IPR036397">
    <property type="entry name" value="RNaseH_sf"/>
</dbReference>
<feature type="compositionally biased region" description="Acidic residues" evidence="1">
    <location>
        <begin position="201"/>
        <end position="211"/>
    </location>
</feature>
<keyword evidence="4" id="KW-1185">Reference proteome</keyword>
<evidence type="ECO:0000313" key="3">
    <source>
        <dbReference type="EMBL" id="CAI6347361.1"/>
    </source>
</evidence>
<evidence type="ECO:0000313" key="4">
    <source>
        <dbReference type="Proteomes" id="UP001160148"/>
    </source>
</evidence>
<name>A0AAV0VSY5_9HEMI</name>
<evidence type="ECO:0000256" key="1">
    <source>
        <dbReference type="SAM" id="MobiDB-lite"/>
    </source>
</evidence>
<feature type="domain" description="Integrase catalytic" evidence="2">
    <location>
        <begin position="12"/>
        <end position="78"/>
    </location>
</feature>
<dbReference type="SUPFAM" id="SSF53098">
    <property type="entry name" value="Ribonuclease H-like"/>
    <property type="match status" value="1"/>
</dbReference>
<dbReference type="EMBL" id="CARXXK010000001">
    <property type="protein sequence ID" value="CAI6347361.1"/>
    <property type="molecule type" value="Genomic_DNA"/>
</dbReference>
<organism evidence="3 4">
    <name type="scientific">Macrosiphum euphorbiae</name>
    <name type="common">potato aphid</name>
    <dbReference type="NCBI Taxonomy" id="13131"/>
    <lineage>
        <taxon>Eukaryota</taxon>
        <taxon>Metazoa</taxon>
        <taxon>Ecdysozoa</taxon>
        <taxon>Arthropoda</taxon>
        <taxon>Hexapoda</taxon>
        <taxon>Insecta</taxon>
        <taxon>Pterygota</taxon>
        <taxon>Neoptera</taxon>
        <taxon>Paraneoptera</taxon>
        <taxon>Hemiptera</taxon>
        <taxon>Sternorrhyncha</taxon>
        <taxon>Aphidomorpha</taxon>
        <taxon>Aphidoidea</taxon>
        <taxon>Aphididae</taxon>
        <taxon>Macrosiphini</taxon>
        <taxon>Macrosiphum</taxon>
    </lineage>
</organism>
<dbReference type="InterPro" id="IPR050951">
    <property type="entry name" value="Retrovirus_Pol_polyprotein"/>
</dbReference>
<protein>
    <recommendedName>
        <fullName evidence="2">Integrase catalytic domain-containing protein</fullName>
    </recommendedName>
</protein>
<dbReference type="Proteomes" id="UP001160148">
    <property type="component" value="Unassembled WGS sequence"/>
</dbReference>
<dbReference type="PROSITE" id="PS50994">
    <property type="entry name" value="INTEGRASE"/>
    <property type="match status" value="1"/>
</dbReference>
<dbReference type="GO" id="GO:0003676">
    <property type="term" value="F:nucleic acid binding"/>
    <property type="evidence" value="ECO:0007669"/>
    <property type="project" value="InterPro"/>
</dbReference>
<proteinExistence type="predicted"/>
<dbReference type="InterPro" id="IPR012337">
    <property type="entry name" value="RNaseH-like_sf"/>
</dbReference>
<dbReference type="AlphaFoldDB" id="A0AAV0VSY5"/>
<gene>
    <name evidence="3" type="ORF">MEUPH1_LOCUS4157</name>
</gene>
<accession>A0AAV0VSY5</accession>
<dbReference type="PANTHER" id="PTHR37984">
    <property type="entry name" value="PROTEIN CBG26694"/>
    <property type="match status" value="1"/>
</dbReference>
<dbReference type="GO" id="GO:0015074">
    <property type="term" value="P:DNA integration"/>
    <property type="evidence" value="ECO:0007669"/>
    <property type="project" value="InterPro"/>
</dbReference>
<dbReference type="InterPro" id="IPR001584">
    <property type="entry name" value="Integrase_cat-core"/>
</dbReference>
<feature type="compositionally biased region" description="Basic residues" evidence="1">
    <location>
        <begin position="233"/>
        <end position="244"/>
    </location>
</feature>
<reference evidence="3 4" key="1">
    <citation type="submission" date="2023-01" db="EMBL/GenBank/DDBJ databases">
        <authorList>
            <person name="Whitehead M."/>
        </authorList>
    </citation>
    <scope>NUCLEOTIDE SEQUENCE [LARGE SCALE GENOMIC DNA]</scope>
</reference>